<dbReference type="InterPro" id="IPR013022">
    <property type="entry name" value="Xyl_isomerase-like_TIM-brl"/>
</dbReference>
<protein>
    <submittedName>
        <fullName evidence="3">Sugar phosphate isomerase</fullName>
    </submittedName>
</protein>
<keyword evidence="4" id="KW-1185">Reference proteome</keyword>
<feature type="chain" id="PRO_5037874347" evidence="1">
    <location>
        <begin position="22"/>
        <end position="284"/>
    </location>
</feature>
<accession>A0A919BC62</accession>
<reference evidence="3" key="1">
    <citation type="journal article" date="2014" name="Int. J. Syst. Evol. Microbiol.">
        <title>Complete genome sequence of Corynebacterium casei LMG S-19264T (=DSM 44701T), isolated from a smear-ripened cheese.</title>
        <authorList>
            <consortium name="US DOE Joint Genome Institute (JGI-PGF)"/>
            <person name="Walter F."/>
            <person name="Albersmeier A."/>
            <person name="Kalinowski J."/>
            <person name="Ruckert C."/>
        </authorList>
    </citation>
    <scope>NUCLEOTIDE SEQUENCE</scope>
    <source>
        <strain evidence="3">KCTC 42731</strain>
    </source>
</reference>
<dbReference type="Pfam" id="PF01261">
    <property type="entry name" value="AP_endonuc_2"/>
    <property type="match status" value="1"/>
</dbReference>
<proteinExistence type="predicted"/>
<feature type="domain" description="Xylose isomerase-like TIM barrel" evidence="2">
    <location>
        <begin position="51"/>
        <end position="208"/>
    </location>
</feature>
<dbReference type="Proteomes" id="UP000623842">
    <property type="component" value="Unassembled WGS sequence"/>
</dbReference>
<dbReference type="PANTHER" id="PTHR12110">
    <property type="entry name" value="HYDROXYPYRUVATE ISOMERASE"/>
    <property type="match status" value="1"/>
</dbReference>
<dbReference type="PANTHER" id="PTHR12110:SF41">
    <property type="entry name" value="INOSOSE DEHYDRATASE"/>
    <property type="match status" value="1"/>
</dbReference>
<gene>
    <name evidence="3" type="ORF">GCM10017161_02500</name>
</gene>
<evidence type="ECO:0000313" key="4">
    <source>
        <dbReference type="Proteomes" id="UP000623842"/>
    </source>
</evidence>
<dbReference type="RefSeq" id="WP_189766903.1">
    <property type="nucleotide sequence ID" value="NZ_BNCK01000001.1"/>
</dbReference>
<keyword evidence="1" id="KW-0732">Signal</keyword>
<dbReference type="EMBL" id="BNCK01000001">
    <property type="protein sequence ID" value="GHF78882.1"/>
    <property type="molecule type" value="Genomic_DNA"/>
</dbReference>
<reference evidence="3" key="2">
    <citation type="submission" date="2020-09" db="EMBL/GenBank/DDBJ databases">
        <authorList>
            <person name="Sun Q."/>
            <person name="Kim S."/>
        </authorList>
    </citation>
    <scope>NUCLEOTIDE SEQUENCE</scope>
    <source>
        <strain evidence="3">KCTC 42731</strain>
    </source>
</reference>
<evidence type="ECO:0000259" key="2">
    <source>
        <dbReference type="Pfam" id="PF01261"/>
    </source>
</evidence>
<evidence type="ECO:0000256" key="1">
    <source>
        <dbReference type="SAM" id="SignalP"/>
    </source>
</evidence>
<evidence type="ECO:0000313" key="3">
    <source>
        <dbReference type="EMBL" id="GHF78882.1"/>
    </source>
</evidence>
<dbReference type="AlphaFoldDB" id="A0A919BC62"/>
<comment type="caution">
    <text evidence="3">The sequence shown here is derived from an EMBL/GenBank/DDBJ whole genome shotgun (WGS) entry which is preliminary data.</text>
</comment>
<dbReference type="InterPro" id="IPR036237">
    <property type="entry name" value="Xyl_isomerase-like_sf"/>
</dbReference>
<name>A0A919BC62_9GAMM</name>
<feature type="signal peptide" evidence="1">
    <location>
        <begin position="1"/>
        <end position="21"/>
    </location>
</feature>
<dbReference type="GO" id="GO:0016853">
    <property type="term" value="F:isomerase activity"/>
    <property type="evidence" value="ECO:0007669"/>
    <property type="project" value="UniProtKB-KW"/>
</dbReference>
<dbReference type="Gene3D" id="3.20.20.150">
    <property type="entry name" value="Divalent-metal-dependent TIM barrel enzymes"/>
    <property type="match status" value="1"/>
</dbReference>
<organism evidence="3 4">
    <name type="scientific">Thalassotalea marina</name>
    <dbReference type="NCBI Taxonomy" id="1673741"/>
    <lineage>
        <taxon>Bacteria</taxon>
        <taxon>Pseudomonadati</taxon>
        <taxon>Pseudomonadota</taxon>
        <taxon>Gammaproteobacteria</taxon>
        <taxon>Alteromonadales</taxon>
        <taxon>Colwelliaceae</taxon>
        <taxon>Thalassotalea</taxon>
    </lineage>
</organism>
<dbReference type="InterPro" id="IPR050312">
    <property type="entry name" value="IolE/XylAMocC-like"/>
</dbReference>
<dbReference type="SUPFAM" id="SSF51658">
    <property type="entry name" value="Xylose isomerase-like"/>
    <property type="match status" value="1"/>
</dbReference>
<keyword evidence="3" id="KW-0413">Isomerase</keyword>
<sequence length="284" mass="31958">MKKLLMPLLGCITLLSANAYADKSDKAILPKISVQLWSVKNDVKDDFKPTLAQLAQMGFEGVEFAGEFGPFKTQPEQLKSYLNSLDLEVSGAHMGFDQLSEEKFDATVAFYKAIGTTMLIVPWDERAWHPEGVKEVVAELNKLAKKLKPHHMRIGFHNHDQEFNDFQGTTYWDYIAKNTTSDVVLQQDVGWTTYAGKDPIEYVKRYPGRTLTTHYKVRLPEGTEGKLPIIGKDTIDWLNLTKANIAVGGTLWLVVEQEEYPNGLTPLQAVAESKKGLDKVLKQL</sequence>